<organism evidence="4 5">
    <name type="scientific">Sphaeroforma arctica JP610</name>
    <dbReference type="NCBI Taxonomy" id="667725"/>
    <lineage>
        <taxon>Eukaryota</taxon>
        <taxon>Ichthyosporea</taxon>
        <taxon>Ichthyophonida</taxon>
        <taxon>Sphaeroforma</taxon>
    </lineage>
</organism>
<dbReference type="GeneID" id="25911476"/>
<gene>
    <name evidence="4" type="ORF">SARC_10972</name>
</gene>
<evidence type="ECO:0000259" key="3">
    <source>
        <dbReference type="Pfam" id="PF00857"/>
    </source>
</evidence>
<dbReference type="Proteomes" id="UP000054560">
    <property type="component" value="Unassembled WGS sequence"/>
</dbReference>
<accession>A0A0L0FIB8</accession>
<dbReference type="Gene3D" id="3.40.50.850">
    <property type="entry name" value="Isochorismatase-like"/>
    <property type="match status" value="1"/>
</dbReference>
<dbReference type="SUPFAM" id="SSF52499">
    <property type="entry name" value="Isochorismatase-like hydrolases"/>
    <property type="match status" value="1"/>
</dbReference>
<keyword evidence="2" id="KW-0378">Hydrolase</keyword>
<evidence type="ECO:0000256" key="2">
    <source>
        <dbReference type="ARBA" id="ARBA00022801"/>
    </source>
</evidence>
<dbReference type="InterPro" id="IPR050272">
    <property type="entry name" value="Isochorismatase-like_hydrls"/>
</dbReference>
<dbReference type="Pfam" id="PF00857">
    <property type="entry name" value="Isochorismatase"/>
    <property type="match status" value="1"/>
</dbReference>
<name>A0A0L0FIB8_9EUKA</name>
<dbReference type="PANTHER" id="PTHR43540">
    <property type="entry name" value="PEROXYUREIDOACRYLATE/UREIDOACRYLATE AMIDOHYDROLASE-RELATED"/>
    <property type="match status" value="1"/>
</dbReference>
<proteinExistence type="inferred from homology"/>
<dbReference type="RefSeq" id="XP_014150429.1">
    <property type="nucleotide sequence ID" value="XM_014294954.1"/>
</dbReference>
<evidence type="ECO:0000313" key="4">
    <source>
        <dbReference type="EMBL" id="KNC76527.1"/>
    </source>
</evidence>
<dbReference type="InterPro" id="IPR000868">
    <property type="entry name" value="Isochorismatase-like_dom"/>
</dbReference>
<dbReference type="AlphaFoldDB" id="A0A0L0FIB8"/>
<keyword evidence="5" id="KW-1185">Reference proteome</keyword>
<evidence type="ECO:0000313" key="5">
    <source>
        <dbReference type="Proteomes" id="UP000054560"/>
    </source>
</evidence>
<feature type="domain" description="Isochorismatase-like" evidence="3">
    <location>
        <begin position="3"/>
        <end position="71"/>
    </location>
</feature>
<protein>
    <recommendedName>
        <fullName evidence="3">Isochorismatase-like domain-containing protein</fullName>
    </recommendedName>
</protein>
<dbReference type="GO" id="GO:0016787">
    <property type="term" value="F:hydrolase activity"/>
    <property type="evidence" value="ECO:0007669"/>
    <property type="project" value="UniProtKB-KW"/>
</dbReference>
<dbReference type="EMBL" id="KQ243064">
    <property type="protein sequence ID" value="KNC76527.1"/>
    <property type="molecule type" value="Genomic_DNA"/>
</dbReference>
<evidence type="ECO:0000256" key="1">
    <source>
        <dbReference type="ARBA" id="ARBA00006336"/>
    </source>
</evidence>
<dbReference type="PANTHER" id="PTHR43540:SF1">
    <property type="entry name" value="ISOCHORISMATASE HYDROLASE"/>
    <property type="match status" value="1"/>
</dbReference>
<dbReference type="InterPro" id="IPR036380">
    <property type="entry name" value="Isochorismatase-like_sf"/>
</dbReference>
<dbReference type="OrthoDB" id="77835at2759"/>
<comment type="similarity">
    <text evidence="1">Belongs to the isochorismatase family.</text>
</comment>
<reference evidence="4 5" key="1">
    <citation type="submission" date="2011-02" db="EMBL/GenBank/DDBJ databases">
        <title>The Genome Sequence of Sphaeroforma arctica JP610.</title>
        <authorList>
            <consortium name="The Broad Institute Genome Sequencing Platform"/>
            <person name="Russ C."/>
            <person name="Cuomo C."/>
            <person name="Young S.K."/>
            <person name="Zeng Q."/>
            <person name="Gargeya S."/>
            <person name="Alvarado L."/>
            <person name="Berlin A."/>
            <person name="Chapman S.B."/>
            <person name="Chen Z."/>
            <person name="Freedman E."/>
            <person name="Gellesch M."/>
            <person name="Goldberg J."/>
            <person name="Griggs A."/>
            <person name="Gujja S."/>
            <person name="Heilman E."/>
            <person name="Heiman D."/>
            <person name="Howarth C."/>
            <person name="Mehta T."/>
            <person name="Neiman D."/>
            <person name="Pearson M."/>
            <person name="Roberts A."/>
            <person name="Saif S."/>
            <person name="Shea T."/>
            <person name="Shenoy N."/>
            <person name="Sisk P."/>
            <person name="Stolte C."/>
            <person name="Sykes S."/>
            <person name="White J."/>
            <person name="Yandava C."/>
            <person name="Burger G."/>
            <person name="Gray M.W."/>
            <person name="Holland P.W.H."/>
            <person name="King N."/>
            <person name="Lang F.B.F."/>
            <person name="Roger A.J."/>
            <person name="Ruiz-Trillo I."/>
            <person name="Haas B."/>
            <person name="Nusbaum C."/>
            <person name="Birren B."/>
        </authorList>
    </citation>
    <scope>NUCLEOTIDE SEQUENCE [LARGE SCALE GENOMIC DNA]</scope>
    <source>
        <strain evidence="4 5">JP610</strain>
    </source>
</reference>
<sequence>MDYVLRNMGVKHLIVVGMLTNQCVEGTIRDAANKGYLCTLVTDATSAHTLEEQSSGEFNLKGFARLLTTEELITEIYAQ</sequence>